<proteinExistence type="predicted"/>
<organism evidence="3 4">
    <name type="scientific">Dickeya fangzhongdai</name>
    <dbReference type="NCBI Taxonomy" id="1778540"/>
    <lineage>
        <taxon>Bacteria</taxon>
        <taxon>Pseudomonadati</taxon>
        <taxon>Pseudomonadota</taxon>
        <taxon>Gammaproteobacteria</taxon>
        <taxon>Enterobacterales</taxon>
        <taxon>Pectobacteriaceae</taxon>
        <taxon>Dickeya</taxon>
    </lineage>
</organism>
<feature type="region of interest" description="Disordered" evidence="1">
    <location>
        <begin position="1"/>
        <end position="21"/>
    </location>
</feature>
<evidence type="ECO:0000313" key="3">
    <source>
        <dbReference type="EMBL" id="ATZ95522.1"/>
    </source>
</evidence>
<dbReference type="GO" id="GO:0008168">
    <property type="term" value="F:methyltransferase activity"/>
    <property type="evidence" value="ECO:0007669"/>
    <property type="project" value="UniProtKB-KW"/>
</dbReference>
<dbReference type="EMBL" id="CP025003">
    <property type="protein sequence ID" value="ATZ95522.1"/>
    <property type="molecule type" value="Genomic_DNA"/>
</dbReference>
<evidence type="ECO:0000313" key="4">
    <source>
        <dbReference type="Proteomes" id="UP000231901"/>
    </source>
</evidence>
<dbReference type="CDD" id="cd02440">
    <property type="entry name" value="AdoMet_MTases"/>
    <property type="match status" value="1"/>
</dbReference>
<dbReference type="SUPFAM" id="SSF53335">
    <property type="entry name" value="S-adenosyl-L-methionine-dependent methyltransferases"/>
    <property type="match status" value="1"/>
</dbReference>
<accession>A0A2K8QQ69</accession>
<protein>
    <submittedName>
        <fullName evidence="3">Class I SAM-dependent methyltransferase</fullName>
    </submittedName>
</protein>
<evidence type="ECO:0000256" key="1">
    <source>
        <dbReference type="SAM" id="MobiDB-lite"/>
    </source>
</evidence>
<keyword evidence="4" id="KW-1185">Reference proteome</keyword>
<gene>
    <name evidence="3" type="ORF">CVE23_17000</name>
</gene>
<dbReference type="Proteomes" id="UP000231901">
    <property type="component" value="Chromosome"/>
</dbReference>
<dbReference type="AlphaFoldDB" id="A0A2K8QQ69"/>
<keyword evidence="3" id="KW-0489">Methyltransferase</keyword>
<dbReference type="InterPro" id="IPR041698">
    <property type="entry name" value="Methyltransf_25"/>
</dbReference>
<dbReference type="GO" id="GO:0032259">
    <property type="term" value="P:methylation"/>
    <property type="evidence" value="ECO:0007669"/>
    <property type="project" value="UniProtKB-KW"/>
</dbReference>
<sequence>MKSTSSHSGQGQLLSHHPSSPDDHYATLDAVRSRIRQAGDLPGATVEEQIAIAEELATFDLGKFLLVHRGLNAYWTHHLVTNPSAFATRSSYSDLEKLIYERLPAVLATRERFGIFRQQLQSRLRDGMVFASVPCGLMGDLLLLDYSHHQDVRLIGVDLDLQALEAANSLAKQQHCDDRITLLQCDAWSLQLPEPVDVLTSNGLNVYEHDDEKVTDLYRAFNQALKPGGTLITSFLTPPPVLSAESTWQVTEEEQRLLPLQHLLFSRILEARWTAFRTYAQTQRQLEQAGFSDIHFIDDRMRMYPTVIARKMENAA</sequence>
<dbReference type="Gene3D" id="3.40.50.150">
    <property type="entry name" value="Vaccinia Virus protein VP39"/>
    <property type="match status" value="1"/>
</dbReference>
<dbReference type="RefSeq" id="WP_038919946.1">
    <property type="nucleotide sequence ID" value="NZ_BMJF01000015.1"/>
</dbReference>
<keyword evidence="3" id="KW-0808">Transferase</keyword>
<dbReference type="GeneID" id="66566016"/>
<reference evidence="4" key="1">
    <citation type="journal article" date="2018" name="Genome Announc.">
        <title>Complete genome sequence of a Dickeya fangzhongdai type strain causing bleeding canker of pear tree trunks.</title>
        <authorList>
            <person name="Zhao Y."/>
            <person name="Tian Y."/>
            <person name="Li X."/>
            <person name="Hu B."/>
        </authorList>
    </citation>
    <scope>NUCLEOTIDE SEQUENCE [LARGE SCALE GENOMIC DNA]</scope>
    <source>
        <strain evidence="4">DSM 101947</strain>
    </source>
</reference>
<dbReference type="KEGG" id="dfn:CVE23_17000"/>
<dbReference type="InterPro" id="IPR029063">
    <property type="entry name" value="SAM-dependent_MTases_sf"/>
</dbReference>
<evidence type="ECO:0000259" key="2">
    <source>
        <dbReference type="Pfam" id="PF13649"/>
    </source>
</evidence>
<name>A0A2K8QQ69_9GAMM</name>
<feature type="domain" description="Methyltransferase" evidence="2">
    <location>
        <begin position="148"/>
        <end position="229"/>
    </location>
</feature>
<dbReference type="Pfam" id="PF13649">
    <property type="entry name" value="Methyltransf_25"/>
    <property type="match status" value="1"/>
</dbReference>
<feature type="compositionally biased region" description="Polar residues" evidence="1">
    <location>
        <begin position="1"/>
        <end position="13"/>
    </location>
</feature>